<proteinExistence type="predicted"/>
<dbReference type="EMBL" id="JAGPXF010000006">
    <property type="protein sequence ID" value="KAH7238616.1"/>
    <property type="molecule type" value="Genomic_DNA"/>
</dbReference>
<evidence type="ECO:0008006" key="4">
    <source>
        <dbReference type="Google" id="ProtNLM"/>
    </source>
</evidence>
<protein>
    <recommendedName>
        <fullName evidence="4">Secreted protein</fullName>
    </recommendedName>
</protein>
<feature type="non-terminal residue" evidence="2">
    <location>
        <position position="136"/>
    </location>
</feature>
<evidence type="ECO:0000313" key="2">
    <source>
        <dbReference type="EMBL" id="KAH7238616.1"/>
    </source>
</evidence>
<gene>
    <name evidence="2" type="ORF">BKA59DRAFT_482687</name>
</gene>
<evidence type="ECO:0000256" key="1">
    <source>
        <dbReference type="SAM" id="SignalP"/>
    </source>
</evidence>
<name>A0A8K0RN53_9HYPO</name>
<dbReference type="AlphaFoldDB" id="A0A8K0RN53"/>
<dbReference type="Proteomes" id="UP000813427">
    <property type="component" value="Unassembled WGS sequence"/>
</dbReference>
<reference evidence="2" key="1">
    <citation type="journal article" date="2021" name="Nat. Commun.">
        <title>Genetic determinants of endophytism in the Arabidopsis root mycobiome.</title>
        <authorList>
            <person name="Mesny F."/>
            <person name="Miyauchi S."/>
            <person name="Thiergart T."/>
            <person name="Pickel B."/>
            <person name="Atanasova L."/>
            <person name="Karlsson M."/>
            <person name="Huettel B."/>
            <person name="Barry K.W."/>
            <person name="Haridas S."/>
            <person name="Chen C."/>
            <person name="Bauer D."/>
            <person name="Andreopoulos W."/>
            <person name="Pangilinan J."/>
            <person name="LaButti K."/>
            <person name="Riley R."/>
            <person name="Lipzen A."/>
            <person name="Clum A."/>
            <person name="Drula E."/>
            <person name="Henrissat B."/>
            <person name="Kohler A."/>
            <person name="Grigoriev I.V."/>
            <person name="Martin F.M."/>
            <person name="Hacquard S."/>
        </authorList>
    </citation>
    <scope>NUCLEOTIDE SEQUENCE</scope>
    <source>
        <strain evidence="2">MPI-SDFR-AT-0068</strain>
    </source>
</reference>
<keyword evidence="1" id="KW-0732">Signal</keyword>
<feature type="signal peptide" evidence="1">
    <location>
        <begin position="1"/>
        <end position="19"/>
    </location>
</feature>
<accession>A0A8K0RN53</accession>
<evidence type="ECO:0000313" key="3">
    <source>
        <dbReference type="Proteomes" id="UP000813427"/>
    </source>
</evidence>
<comment type="caution">
    <text evidence="2">The sequence shown here is derived from an EMBL/GenBank/DDBJ whole genome shotgun (WGS) entry which is preliminary data.</text>
</comment>
<organism evidence="2 3">
    <name type="scientific">Fusarium tricinctum</name>
    <dbReference type="NCBI Taxonomy" id="61284"/>
    <lineage>
        <taxon>Eukaryota</taxon>
        <taxon>Fungi</taxon>
        <taxon>Dikarya</taxon>
        <taxon>Ascomycota</taxon>
        <taxon>Pezizomycotina</taxon>
        <taxon>Sordariomycetes</taxon>
        <taxon>Hypocreomycetidae</taxon>
        <taxon>Hypocreales</taxon>
        <taxon>Nectriaceae</taxon>
        <taxon>Fusarium</taxon>
        <taxon>Fusarium tricinctum species complex</taxon>
    </lineage>
</organism>
<feature type="chain" id="PRO_5035419307" description="Secreted protein" evidence="1">
    <location>
        <begin position="20"/>
        <end position="136"/>
    </location>
</feature>
<keyword evidence="3" id="KW-1185">Reference proteome</keyword>
<sequence>MRFCVFLFHFWMNVSICGSICNRRDLRYSVTKPVSFAFHFARDTACISCTSCAMDNRGDNNADASEKKSTAATDRINTCSRPAIVRGCATETTKQPNCQCKGGHLFRLCFGWSLPRVNNVRPMRSDWARGFIKSDS</sequence>